<dbReference type="InterPro" id="IPR036291">
    <property type="entry name" value="NAD(P)-bd_dom_sf"/>
</dbReference>
<evidence type="ECO:0000313" key="7">
    <source>
        <dbReference type="Proteomes" id="UP000216885"/>
    </source>
</evidence>
<dbReference type="OrthoDB" id="5484143at2"/>
<reference evidence="6 7" key="1">
    <citation type="submission" date="2017-05" db="EMBL/GenBank/DDBJ databases">
        <title>Complete and WGS of Bordetella genogroups.</title>
        <authorList>
            <person name="Spilker T."/>
            <person name="LiPuma J."/>
        </authorList>
    </citation>
    <scope>NUCLEOTIDE SEQUENCE [LARGE SCALE GENOMIC DNA]</scope>
    <source>
        <strain evidence="6 7">AU9919</strain>
    </source>
</reference>
<dbReference type="PANTHER" id="PTHR43401:SF2">
    <property type="entry name" value="L-THREONINE 3-DEHYDROGENASE"/>
    <property type="match status" value="1"/>
</dbReference>
<dbReference type="SMART" id="SM00829">
    <property type="entry name" value="PKS_ER"/>
    <property type="match status" value="1"/>
</dbReference>
<dbReference type="Pfam" id="PF00107">
    <property type="entry name" value="ADH_zinc_N"/>
    <property type="match status" value="1"/>
</dbReference>
<protein>
    <recommendedName>
        <fullName evidence="5">Enoyl reductase (ER) domain-containing protein</fullName>
    </recommendedName>
</protein>
<dbReference type="AlphaFoldDB" id="A0A261TMI0"/>
<gene>
    <name evidence="6" type="ORF">CAL20_22670</name>
</gene>
<dbReference type="Proteomes" id="UP000216885">
    <property type="component" value="Unassembled WGS sequence"/>
</dbReference>
<dbReference type="GO" id="GO:0016616">
    <property type="term" value="F:oxidoreductase activity, acting on the CH-OH group of donors, NAD or NADP as acceptor"/>
    <property type="evidence" value="ECO:0007669"/>
    <property type="project" value="UniProtKB-ARBA"/>
</dbReference>
<name>A0A261TMI0_9BORD</name>
<dbReference type="InterPro" id="IPR011032">
    <property type="entry name" value="GroES-like_sf"/>
</dbReference>
<dbReference type="InterPro" id="IPR002328">
    <property type="entry name" value="ADH_Zn_CS"/>
</dbReference>
<dbReference type="Gene3D" id="3.40.50.720">
    <property type="entry name" value="NAD(P)-binding Rossmann-like Domain"/>
    <property type="match status" value="1"/>
</dbReference>
<dbReference type="InterPro" id="IPR013149">
    <property type="entry name" value="ADH-like_C"/>
</dbReference>
<dbReference type="Gene3D" id="3.90.180.10">
    <property type="entry name" value="Medium-chain alcohol dehydrogenases, catalytic domain"/>
    <property type="match status" value="1"/>
</dbReference>
<evidence type="ECO:0000313" key="6">
    <source>
        <dbReference type="EMBL" id="OZI50645.1"/>
    </source>
</evidence>
<comment type="cofactor">
    <cofactor evidence="4">
        <name>Zn(2+)</name>
        <dbReference type="ChEBI" id="CHEBI:29105"/>
    </cofactor>
</comment>
<evidence type="ECO:0000256" key="1">
    <source>
        <dbReference type="ARBA" id="ARBA00022723"/>
    </source>
</evidence>
<keyword evidence="1 4" id="KW-0479">Metal-binding</keyword>
<dbReference type="SUPFAM" id="SSF51735">
    <property type="entry name" value="NAD(P)-binding Rossmann-fold domains"/>
    <property type="match status" value="1"/>
</dbReference>
<dbReference type="SUPFAM" id="SSF50129">
    <property type="entry name" value="GroES-like"/>
    <property type="match status" value="1"/>
</dbReference>
<organism evidence="6 7">
    <name type="scientific">Bordetella genomosp. 4</name>
    <dbReference type="NCBI Taxonomy" id="463044"/>
    <lineage>
        <taxon>Bacteria</taxon>
        <taxon>Pseudomonadati</taxon>
        <taxon>Pseudomonadota</taxon>
        <taxon>Betaproteobacteria</taxon>
        <taxon>Burkholderiales</taxon>
        <taxon>Alcaligenaceae</taxon>
        <taxon>Bordetella</taxon>
    </lineage>
</organism>
<dbReference type="RefSeq" id="WP_094823354.1">
    <property type="nucleotide sequence ID" value="NZ_NEVO01000016.1"/>
</dbReference>
<dbReference type="InterPro" id="IPR020843">
    <property type="entry name" value="ER"/>
</dbReference>
<keyword evidence="3" id="KW-0560">Oxidoreductase</keyword>
<dbReference type="PANTHER" id="PTHR43401">
    <property type="entry name" value="L-THREONINE 3-DEHYDROGENASE"/>
    <property type="match status" value="1"/>
</dbReference>
<proteinExistence type="inferred from homology"/>
<dbReference type="InterPro" id="IPR050129">
    <property type="entry name" value="Zn_alcohol_dh"/>
</dbReference>
<keyword evidence="7" id="KW-1185">Reference proteome</keyword>
<evidence type="ECO:0000259" key="5">
    <source>
        <dbReference type="SMART" id="SM00829"/>
    </source>
</evidence>
<feature type="domain" description="Enoyl reductase (ER)" evidence="5">
    <location>
        <begin position="12"/>
        <end position="343"/>
    </location>
</feature>
<comment type="similarity">
    <text evidence="4">Belongs to the zinc-containing alcohol dehydrogenase family.</text>
</comment>
<keyword evidence="2 4" id="KW-0862">Zinc</keyword>
<evidence type="ECO:0000256" key="2">
    <source>
        <dbReference type="ARBA" id="ARBA00022833"/>
    </source>
</evidence>
<dbReference type="GO" id="GO:0008270">
    <property type="term" value="F:zinc ion binding"/>
    <property type="evidence" value="ECO:0007669"/>
    <property type="project" value="InterPro"/>
</dbReference>
<accession>A0A261TMI0</accession>
<dbReference type="PROSITE" id="PS00059">
    <property type="entry name" value="ADH_ZINC"/>
    <property type="match status" value="1"/>
</dbReference>
<dbReference type="Pfam" id="PF08240">
    <property type="entry name" value="ADH_N"/>
    <property type="match status" value="1"/>
</dbReference>
<evidence type="ECO:0000256" key="3">
    <source>
        <dbReference type="ARBA" id="ARBA00023002"/>
    </source>
</evidence>
<evidence type="ECO:0000256" key="4">
    <source>
        <dbReference type="RuleBase" id="RU361277"/>
    </source>
</evidence>
<dbReference type="EMBL" id="NEVQ01000022">
    <property type="protein sequence ID" value="OZI50645.1"/>
    <property type="molecule type" value="Genomic_DNA"/>
</dbReference>
<comment type="caution">
    <text evidence="6">The sequence shown here is derived from an EMBL/GenBank/DDBJ whole genome shotgun (WGS) entry which is preliminary data.</text>
</comment>
<sequence length="345" mass="37103">MLALRKTAPAHGLNLEHVEEPRDLQPDEVLVEVAAVGICGSDLHVYDWGENYEFMRERLPVTLGHEFSGRVVNIGADVSSSKVGDLVAIIPSTSCMKCEHCLAGYPQRCMQRSTVGLTRDGAFARYVRVPAISCIRLPEHIDMALAALMEPLSVGDNAAQIGAVSMGDTVVVLGPGTIGQAIARSARWRGASQVIVVGKGDESRLKTALQVGATHVIDLNETPDIRSAVLALTGNRLADVVLEATGRASSIGDGLGLLRKEGVLVCAGIHAEQATFDVTSLVRNRQQIRGAHASRRSSWHAVAHRIANEPESMRAMISREMPLSDGLLGFDLCRNREVSKVILRP</sequence>
<dbReference type="InterPro" id="IPR013154">
    <property type="entry name" value="ADH-like_N"/>
</dbReference>